<keyword evidence="2" id="KW-1185">Reference proteome</keyword>
<organism evidence="1 2">
    <name type="scientific">Riccia fluitans</name>
    <dbReference type="NCBI Taxonomy" id="41844"/>
    <lineage>
        <taxon>Eukaryota</taxon>
        <taxon>Viridiplantae</taxon>
        <taxon>Streptophyta</taxon>
        <taxon>Embryophyta</taxon>
        <taxon>Marchantiophyta</taxon>
        <taxon>Marchantiopsida</taxon>
        <taxon>Marchantiidae</taxon>
        <taxon>Marchantiales</taxon>
        <taxon>Ricciaceae</taxon>
        <taxon>Riccia</taxon>
    </lineage>
</organism>
<dbReference type="Proteomes" id="UP001605036">
    <property type="component" value="Unassembled WGS sequence"/>
</dbReference>
<sequence>MGRGGHGDCHWRLAVPAAGEVVYGRRRIRQAGSLRERTRSGNSNWLRRREMVGAGKSPERQTERFFFLTTEKKRSGEERMLAGAAGREEEVFCCSPDERVSCAGDEPVYIVVTELRGTTYLLACAILDVVDYHSESI</sequence>
<accession>A0ABD1XFY9</accession>
<evidence type="ECO:0000313" key="1">
    <source>
        <dbReference type="EMBL" id="KAL2607608.1"/>
    </source>
</evidence>
<reference evidence="1 2" key="1">
    <citation type="submission" date="2024-09" db="EMBL/GenBank/DDBJ databases">
        <title>Chromosome-scale assembly of Riccia fluitans.</title>
        <authorList>
            <person name="Paukszto L."/>
            <person name="Sawicki J."/>
            <person name="Karawczyk K."/>
            <person name="Piernik-Szablinska J."/>
            <person name="Szczecinska M."/>
            <person name="Mazdziarz M."/>
        </authorList>
    </citation>
    <scope>NUCLEOTIDE SEQUENCE [LARGE SCALE GENOMIC DNA]</scope>
    <source>
        <strain evidence="1">Rf_01</strain>
        <tissue evidence="1">Aerial parts of the thallus</tissue>
    </source>
</reference>
<gene>
    <name evidence="1" type="ORF">R1flu_026181</name>
</gene>
<dbReference type="EMBL" id="JBHFFA010000008">
    <property type="protein sequence ID" value="KAL2607608.1"/>
    <property type="molecule type" value="Genomic_DNA"/>
</dbReference>
<protein>
    <submittedName>
        <fullName evidence="1">Uncharacterized protein</fullName>
    </submittedName>
</protein>
<proteinExistence type="predicted"/>
<dbReference type="AlphaFoldDB" id="A0ABD1XFY9"/>
<comment type="caution">
    <text evidence="1">The sequence shown here is derived from an EMBL/GenBank/DDBJ whole genome shotgun (WGS) entry which is preliminary data.</text>
</comment>
<name>A0ABD1XFY9_9MARC</name>
<evidence type="ECO:0000313" key="2">
    <source>
        <dbReference type="Proteomes" id="UP001605036"/>
    </source>
</evidence>